<comment type="caution">
    <text evidence="5">The sequence shown here is derived from an EMBL/GenBank/DDBJ whole genome shotgun (WGS) entry which is preliminary data.</text>
</comment>
<keyword evidence="1" id="KW-0677">Repeat</keyword>
<evidence type="ECO:0000256" key="1">
    <source>
        <dbReference type="ARBA" id="ARBA00022737"/>
    </source>
</evidence>
<dbReference type="EMBL" id="JBGBPQ010000021">
    <property type="protein sequence ID" value="KAL1503645.1"/>
    <property type="molecule type" value="Genomic_DNA"/>
</dbReference>
<feature type="compositionally biased region" description="Gly residues" evidence="4">
    <location>
        <begin position="280"/>
        <end position="289"/>
    </location>
</feature>
<name>A0AB34ING5_PRYPA</name>
<feature type="region of interest" description="Disordered" evidence="4">
    <location>
        <begin position="273"/>
        <end position="434"/>
    </location>
</feature>
<dbReference type="PROSITE" id="PS50297">
    <property type="entry name" value="ANK_REP_REGION"/>
    <property type="match status" value="1"/>
</dbReference>
<protein>
    <submittedName>
        <fullName evidence="5">Uncharacterized protein</fullName>
    </submittedName>
</protein>
<accession>A0AB34ING5</accession>
<keyword evidence="6" id="KW-1185">Reference proteome</keyword>
<dbReference type="Pfam" id="PF00023">
    <property type="entry name" value="Ank"/>
    <property type="match status" value="1"/>
</dbReference>
<reference evidence="5 6" key="1">
    <citation type="journal article" date="2024" name="Science">
        <title>Giant polyketide synthase enzymes in the biosynthesis of giant marine polyether toxins.</title>
        <authorList>
            <person name="Fallon T.R."/>
            <person name="Shende V.V."/>
            <person name="Wierzbicki I.H."/>
            <person name="Pendleton A.L."/>
            <person name="Watervoot N.F."/>
            <person name="Auber R.P."/>
            <person name="Gonzalez D.J."/>
            <person name="Wisecaver J.H."/>
            <person name="Moore B.S."/>
        </authorList>
    </citation>
    <scope>NUCLEOTIDE SEQUENCE [LARGE SCALE GENOMIC DNA]</scope>
    <source>
        <strain evidence="5 6">12B1</strain>
    </source>
</reference>
<feature type="region of interest" description="Disordered" evidence="4">
    <location>
        <begin position="1"/>
        <end position="37"/>
    </location>
</feature>
<evidence type="ECO:0000313" key="5">
    <source>
        <dbReference type="EMBL" id="KAL1503645.1"/>
    </source>
</evidence>
<feature type="compositionally biased region" description="Low complexity" evidence="4">
    <location>
        <begin position="342"/>
        <end position="406"/>
    </location>
</feature>
<evidence type="ECO:0000313" key="6">
    <source>
        <dbReference type="Proteomes" id="UP001515480"/>
    </source>
</evidence>
<evidence type="ECO:0000256" key="3">
    <source>
        <dbReference type="PROSITE-ProRule" id="PRU00023"/>
    </source>
</evidence>
<proteinExistence type="predicted"/>
<feature type="compositionally biased region" description="Low complexity" evidence="4">
    <location>
        <begin position="417"/>
        <end position="428"/>
    </location>
</feature>
<evidence type="ECO:0000256" key="2">
    <source>
        <dbReference type="ARBA" id="ARBA00023043"/>
    </source>
</evidence>
<feature type="compositionally biased region" description="Gly residues" evidence="4">
    <location>
        <begin position="297"/>
        <end position="306"/>
    </location>
</feature>
<feature type="repeat" description="ANK" evidence="3">
    <location>
        <begin position="74"/>
        <end position="106"/>
    </location>
</feature>
<dbReference type="Gene3D" id="1.25.40.20">
    <property type="entry name" value="Ankyrin repeat-containing domain"/>
    <property type="match status" value="2"/>
</dbReference>
<keyword evidence="2 3" id="KW-0040">ANK repeat</keyword>
<dbReference type="SUPFAM" id="SSF48403">
    <property type="entry name" value="Ankyrin repeat"/>
    <property type="match status" value="1"/>
</dbReference>
<dbReference type="PANTHER" id="PTHR24161:SF85">
    <property type="entry name" value="PALMITOYLTRANSFERASE HIP14"/>
    <property type="match status" value="1"/>
</dbReference>
<dbReference type="PROSITE" id="PS50088">
    <property type="entry name" value="ANK_REPEAT"/>
    <property type="match status" value="1"/>
</dbReference>
<dbReference type="InterPro" id="IPR002110">
    <property type="entry name" value="Ankyrin_rpt"/>
</dbReference>
<sequence>MASLVGKEPFAPPHDIPALSGGPPLRQRPSFDRPTAEQKRQLLLNAAKSSRPDSAVLVSKLLSLGLPPDCVDEAGCTPLALAARSGNLAVVRVLLQRGAQPSIASRQNKNPPLFWAAAGGHAEIVAQLVHAKADAEQRNAGGDTALLWACRSGAAGCAAALLRLAPPLLGQSNGAAVAPLMCACAGRHVALVRALLAHEPPPALDLADAHGRTALHFAAAACARCVEALLAAGADWRRRDGKGLTPLGEARASGQPEAEALLLAAWEAEEERERRAAAGVEGGEGGGAGRGREGEGRGAAGGGGGARRASAGRFLTRAPPRGRPAAKEGCLLREEEASQGTLASPAEAGEASASLEEAGEASPSLEEGGEASASLEEGDEASSSLEEGGEASASLEEGDEASSSLEDGVEGERSNGDASPAAAAAAIDESAEGWSQPAATDACVAREPCDGAALPCERPEGGGEEAAAWQRFVTEHPKLEQLDVRLAHLLGQDTASLSMAQITQLQEVHRLLAIQLEESRVQLARRQEREAVEVRIALELEKHGAMLG</sequence>
<organism evidence="5 6">
    <name type="scientific">Prymnesium parvum</name>
    <name type="common">Toxic golden alga</name>
    <dbReference type="NCBI Taxonomy" id="97485"/>
    <lineage>
        <taxon>Eukaryota</taxon>
        <taxon>Haptista</taxon>
        <taxon>Haptophyta</taxon>
        <taxon>Prymnesiophyceae</taxon>
        <taxon>Prymnesiales</taxon>
        <taxon>Prymnesiaceae</taxon>
        <taxon>Prymnesium</taxon>
    </lineage>
</organism>
<dbReference type="Proteomes" id="UP001515480">
    <property type="component" value="Unassembled WGS sequence"/>
</dbReference>
<evidence type="ECO:0000256" key="4">
    <source>
        <dbReference type="SAM" id="MobiDB-lite"/>
    </source>
</evidence>
<gene>
    <name evidence="5" type="ORF">AB1Y20_012119</name>
</gene>
<dbReference type="PANTHER" id="PTHR24161">
    <property type="entry name" value="ANK_REP_REGION DOMAIN-CONTAINING PROTEIN-RELATED"/>
    <property type="match status" value="1"/>
</dbReference>
<dbReference type="AlphaFoldDB" id="A0AB34ING5"/>
<dbReference type="Pfam" id="PF12796">
    <property type="entry name" value="Ank_2"/>
    <property type="match status" value="2"/>
</dbReference>
<dbReference type="InterPro" id="IPR036770">
    <property type="entry name" value="Ankyrin_rpt-contain_sf"/>
</dbReference>
<dbReference type="SMART" id="SM00248">
    <property type="entry name" value="ANK"/>
    <property type="match status" value="5"/>
</dbReference>